<feature type="region of interest" description="Disordered" evidence="1">
    <location>
        <begin position="190"/>
        <end position="230"/>
    </location>
</feature>
<name>A0A803NAM4_CHEQI</name>
<dbReference type="AlphaFoldDB" id="A0A803NAM4"/>
<evidence type="ECO:0000313" key="2">
    <source>
        <dbReference type="EnsemblPlants" id="AUR62043064-RA:cds"/>
    </source>
</evidence>
<keyword evidence="3" id="KW-1185">Reference proteome</keyword>
<dbReference type="Gramene" id="AUR62043064-RA">
    <property type="protein sequence ID" value="AUR62043064-RA:cds"/>
    <property type="gene ID" value="AUR62043064"/>
</dbReference>
<protein>
    <submittedName>
        <fullName evidence="2">Uncharacterized protein</fullName>
    </submittedName>
</protein>
<dbReference type="Proteomes" id="UP000596660">
    <property type="component" value="Unplaced"/>
</dbReference>
<feature type="compositionally biased region" description="Low complexity" evidence="1">
    <location>
        <begin position="198"/>
        <end position="221"/>
    </location>
</feature>
<dbReference type="EnsemblPlants" id="AUR62043064-RA">
    <property type="protein sequence ID" value="AUR62043064-RA:cds"/>
    <property type="gene ID" value="AUR62043064"/>
</dbReference>
<sequence length="281" mass="31789">MSRYLDSRTFVYPHLVGEGFPTPPPLGDEFPIDWNCTVIGRFWDTRVFSLSVIQRLVSRFWHLRAPVRVFPYHRDVIFCCGTEQDAEDLEDRAWVHFKGSLMCGFVGHGDRTCVKSDATINYHLENRFRHIHESGGRVLFGPIDTDLYSTAIRGIIPTPSVWTTELWFGFHNEEDPSKFSADSHPSDYDTYGSGLPYPSSASQSGSSGSSHPHRSISSIPGLFPPPTEGVYRCSTDEDLRLDLGVNRAIREQFEVPNHEARRAPRVTHAGREGDGWRYVGS</sequence>
<reference evidence="2" key="2">
    <citation type="submission" date="2021-03" db="UniProtKB">
        <authorList>
            <consortium name="EnsemblPlants"/>
        </authorList>
    </citation>
    <scope>IDENTIFICATION</scope>
</reference>
<accession>A0A803NAM4</accession>
<reference evidence="2" key="1">
    <citation type="journal article" date="2017" name="Nature">
        <title>The genome of Chenopodium quinoa.</title>
        <authorList>
            <person name="Jarvis D.E."/>
            <person name="Ho Y.S."/>
            <person name="Lightfoot D.J."/>
            <person name="Schmoeckel S.M."/>
            <person name="Li B."/>
            <person name="Borm T.J.A."/>
            <person name="Ohyanagi H."/>
            <person name="Mineta K."/>
            <person name="Michell C.T."/>
            <person name="Saber N."/>
            <person name="Kharbatia N.M."/>
            <person name="Rupper R.R."/>
            <person name="Sharp A.R."/>
            <person name="Dally N."/>
            <person name="Boughton B.A."/>
            <person name="Woo Y.H."/>
            <person name="Gao G."/>
            <person name="Schijlen E.G.W.M."/>
            <person name="Guo X."/>
            <person name="Momin A.A."/>
            <person name="Negrao S."/>
            <person name="Al-Babili S."/>
            <person name="Gehring C."/>
            <person name="Roessner U."/>
            <person name="Jung C."/>
            <person name="Murphy K."/>
            <person name="Arold S.T."/>
            <person name="Gojobori T."/>
            <person name="van der Linden C.G."/>
            <person name="van Loo E.N."/>
            <person name="Jellen E.N."/>
            <person name="Maughan P.J."/>
            <person name="Tester M."/>
        </authorList>
    </citation>
    <scope>NUCLEOTIDE SEQUENCE [LARGE SCALE GENOMIC DNA]</scope>
    <source>
        <strain evidence="2">cv. PI 614886</strain>
    </source>
</reference>
<evidence type="ECO:0000256" key="1">
    <source>
        <dbReference type="SAM" id="MobiDB-lite"/>
    </source>
</evidence>
<proteinExistence type="predicted"/>
<evidence type="ECO:0000313" key="3">
    <source>
        <dbReference type="Proteomes" id="UP000596660"/>
    </source>
</evidence>
<organism evidence="2 3">
    <name type="scientific">Chenopodium quinoa</name>
    <name type="common">Quinoa</name>
    <dbReference type="NCBI Taxonomy" id="63459"/>
    <lineage>
        <taxon>Eukaryota</taxon>
        <taxon>Viridiplantae</taxon>
        <taxon>Streptophyta</taxon>
        <taxon>Embryophyta</taxon>
        <taxon>Tracheophyta</taxon>
        <taxon>Spermatophyta</taxon>
        <taxon>Magnoliopsida</taxon>
        <taxon>eudicotyledons</taxon>
        <taxon>Gunneridae</taxon>
        <taxon>Pentapetalae</taxon>
        <taxon>Caryophyllales</taxon>
        <taxon>Chenopodiaceae</taxon>
        <taxon>Chenopodioideae</taxon>
        <taxon>Atripliceae</taxon>
        <taxon>Chenopodium</taxon>
    </lineage>
</organism>